<keyword evidence="9" id="KW-0378">Hydrolase</keyword>
<evidence type="ECO:0000256" key="13">
    <source>
        <dbReference type="ARBA" id="ARBA00023049"/>
    </source>
</evidence>
<evidence type="ECO:0000256" key="3">
    <source>
        <dbReference type="ARBA" id="ARBA00010044"/>
    </source>
</evidence>
<dbReference type="Proteomes" id="UP000694427">
    <property type="component" value="Unplaced"/>
</dbReference>
<evidence type="ECO:0000256" key="14">
    <source>
        <dbReference type="ARBA" id="ARBA00023128"/>
    </source>
</evidence>
<evidence type="ECO:0000256" key="15">
    <source>
        <dbReference type="ARBA" id="ARBA00023136"/>
    </source>
</evidence>
<organism evidence="22 23">
    <name type="scientific">Cyprinus carpio</name>
    <name type="common">Common carp</name>
    <dbReference type="NCBI Taxonomy" id="7962"/>
    <lineage>
        <taxon>Eukaryota</taxon>
        <taxon>Metazoa</taxon>
        <taxon>Chordata</taxon>
        <taxon>Craniata</taxon>
        <taxon>Vertebrata</taxon>
        <taxon>Euteleostomi</taxon>
        <taxon>Actinopterygii</taxon>
        <taxon>Neopterygii</taxon>
        <taxon>Teleostei</taxon>
        <taxon>Ostariophysi</taxon>
        <taxon>Cypriniformes</taxon>
        <taxon>Cyprinidae</taxon>
        <taxon>Cyprininae</taxon>
        <taxon>Cyprinus</taxon>
    </lineage>
</organism>
<reference evidence="22" key="1">
    <citation type="submission" date="2025-08" db="UniProtKB">
        <authorList>
            <consortium name="Ensembl"/>
        </authorList>
    </citation>
    <scope>IDENTIFICATION</scope>
</reference>
<evidence type="ECO:0000259" key="21">
    <source>
        <dbReference type="SMART" id="SM00382"/>
    </source>
</evidence>
<comment type="similarity">
    <text evidence="20">Belongs to the AAA ATPase family.</text>
</comment>
<evidence type="ECO:0000256" key="19">
    <source>
        <dbReference type="ARBA" id="ARBA00078852"/>
    </source>
</evidence>
<dbReference type="InterPro" id="IPR003960">
    <property type="entry name" value="ATPase_AAA_CS"/>
</dbReference>
<feature type="domain" description="AAA+ ATPase" evidence="21">
    <location>
        <begin position="296"/>
        <end position="433"/>
    </location>
</feature>
<dbReference type="GO" id="GO:0007005">
    <property type="term" value="P:mitochondrion organization"/>
    <property type="evidence" value="ECO:0007669"/>
    <property type="project" value="TreeGrafter"/>
</dbReference>
<keyword evidence="6" id="KW-0812">Transmembrane</keyword>
<dbReference type="Gene3D" id="3.40.50.300">
    <property type="entry name" value="P-loop containing nucleotide triphosphate hydrolases"/>
    <property type="match status" value="1"/>
</dbReference>
<dbReference type="InterPro" id="IPR041569">
    <property type="entry name" value="AAA_lid_3"/>
</dbReference>
<keyword evidence="15" id="KW-0472">Membrane</keyword>
<evidence type="ECO:0000256" key="6">
    <source>
        <dbReference type="ARBA" id="ARBA00022692"/>
    </source>
</evidence>
<accession>A0A8C1PVD4</accession>
<keyword evidence="10" id="KW-0862">Zinc</keyword>
<comment type="subcellular location">
    <subcellularLocation>
        <location evidence="2">Mitochondrion membrane</location>
    </subcellularLocation>
</comment>
<protein>
    <recommendedName>
        <fullName evidence="17">ATP-dependent zinc metalloprotease YME1L1</fullName>
    </recommendedName>
    <alternativeName>
        <fullName evidence="18">ATP-dependent metalloprotease FtsH1</fullName>
    </alternativeName>
    <alternativeName>
        <fullName evidence="19">YME1-like protein 1</fullName>
    </alternativeName>
</protein>
<dbReference type="InterPro" id="IPR005936">
    <property type="entry name" value="FtsH"/>
</dbReference>
<dbReference type="Ensembl" id="ENSCCRT00010123177.1">
    <property type="protein sequence ID" value="ENSCCRP00010110712.1"/>
    <property type="gene ID" value="ENSCCRG00010046703.1"/>
</dbReference>
<keyword evidence="23" id="KW-1185">Reference proteome</keyword>
<dbReference type="InterPro" id="IPR003593">
    <property type="entry name" value="AAA+_ATPase"/>
</dbReference>
<dbReference type="GO" id="GO:0004176">
    <property type="term" value="F:ATP-dependent peptidase activity"/>
    <property type="evidence" value="ECO:0007669"/>
    <property type="project" value="InterPro"/>
</dbReference>
<dbReference type="AlphaFoldDB" id="A0A8C1PVD4"/>
<evidence type="ECO:0000256" key="16">
    <source>
        <dbReference type="ARBA" id="ARBA00062117"/>
    </source>
</evidence>
<dbReference type="GO" id="GO:0005743">
    <property type="term" value="C:mitochondrial inner membrane"/>
    <property type="evidence" value="ECO:0007669"/>
    <property type="project" value="TreeGrafter"/>
</dbReference>
<dbReference type="GO" id="GO:0004222">
    <property type="term" value="F:metalloendopeptidase activity"/>
    <property type="evidence" value="ECO:0007669"/>
    <property type="project" value="InterPro"/>
</dbReference>
<dbReference type="InterPro" id="IPR000642">
    <property type="entry name" value="Peptidase_M41"/>
</dbReference>
<dbReference type="Gene3D" id="1.10.8.60">
    <property type="match status" value="1"/>
</dbReference>
<dbReference type="GO" id="GO:0034982">
    <property type="term" value="P:mitochondrial protein processing"/>
    <property type="evidence" value="ECO:0007669"/>
    <property type="project" value="UniProtKB-ARBA"/>
</dbReference>
<dbReference type="FunFam" id="3.40.50.300:FF:000195">
    <property type="entry name" value="ATP-dependent zinc metalloprotease FTSH 11"/>
    <property type="match status" value="1"/>
</dbReference>
<dbReference type="HAMAP" id="MF_01458">
    <property type="entry name" value="FtsH"/>
    <property type="match status" value="1"/>
</dbReference>
<comment type="subunit">
    <text evidence="16">Homohexamer; may also form heterohexamers. Exists in several complexes of 600-1100 kDa. Interacts with AFG1L.</text>
</comment>
<keyword evidence="14" id="KW-0496">Mitochondrion</keyword>
<keyword evidence="11 20" id="KW-0067">ATP-binding</keyword>
<reference evidence="22" key="2">
    <citation type="submission" date="2025-09" db="UniProtKB">
        <authorList>
            <consortium name="Ensembl"/>
        </authorList>
    </citation>
    <scope>IDENTIFICATION</scope>
</reference>
<dbReference type="GO" id="GO:0006515">
    <property type="term" value="P:protein quality control for misfolded or incompletely synthesized proteins"/>
    <property type="evidence" value="ECO:0007669"/>
    <property type="project" value="TreeGrafter"/>
</dbReference>
<dbReference type="SUPFAM" id="SSF52540">
    <property type="entry name" value="P-loop containing nucleoside triphosphate hydrolases"/>
    <property type="match status" value="1"/>
</dbReference>
<comment type="similarity">
    <text evidence="4">In the N-terminal section; belongs to the AAA ATPase family.</text>
</comment>
<comment type="similarity">
    <text evidence="3">In the C-terminal section; belongs to the peptidase M41 family.</text>
</comment>
<evidence type="ECO:0000256" key="20">
    <source>
        <dbReference type="RuleBase" id="RU003651"/>
    </source>
</evidence>
<dbReference type="Gene3D" id="1.20.58.760">
    <property type="entry name" value="Peptidase M41"/>
    <property type="match status" value="1"/>
</dbReference>
<dbReference type="NCBIfam" id="TIGR01241">
    <property type="entry name" value="FtsH_fam"/>
    <property type="match status" value="1"/>
</dbReference>
<dbReference type="GO" id="GO:0010636">
    <property type="term" value="P:positive regulation of mitochondrial fusion"/>
    <property type="evidence" value="ECO:0007669"/>
    <property type="project" value="UniProtKB-ARBA"/>
</dbReference>
<evidence type="ECO:0000256" key="11">
    <source>
        <dbReference type="ARBA" id="ARBA00022840"/>
    </source>
</evidence>
<proteinExistence type="inferred from homology"/>
<evidence type="ECO:0000256" key="8">
    <source>
        <dbReference type="ARBA" id="ARBA00022741"/>
    </source>
</evidence>
<keyword evidence="8 20" id="KW-0547">Nucleotide-binding</keyword>
<dbReference type="GO" id="GO:0046872">
    <property type="term" value="F:metal ion binding"/>
    <property type="evidence" value="ECO:0007669"/>
    <property type="project" value="UniProtKB-KW"/>
</dbReference>
<dbReference type="GO" id="GO:0005524">
    <property type="term" value="F:ATP binding"/>
    <property type="evidence" value="ECO:0007669"/>
    <property type="project" value="UniProtKB-KW"/>
</dbReference>
<dbReference type="PANTHER" id="PTHR23076:SF97">
    <property type="entry name" value="ATP-DEPENDENT ZINC METALLOPROTEASE YME1L1"/>
    <property type="match status" value="1"/>
</dbReference>
<evidence type="ECO:0000256" key="1">
    <source>
        <dbReference type="ARBA" id="ARBA00001947"/>
    </source>
</evidence>
<dbReference type="Pfam" id="PF17862">
    <property type="entry name" value="AAA_lid_3"/>
    <property type="match status" value="1"/>
</dbReference>
<evidence type="ECO:0000256" key="4">
    <source>
        <dbReference type="ARBA" id="ARBA00010550"/>
    </source>
</evidence>
<dbReference type="PANTHER" id="PTHR23076">
    <property type="entry name" value="METALLOPROTEASE M41 FTSH"/>
    <property type="match status" value="1"/>
</dbReference>
<evidence type="ECO:0000256" key="5">
    <source>
        <dbReference type="ARBA" id="ARBA00022670"/>
    </source>
</evidence>
<name>A0A8C1PVD4_CYPCA</name>
<evidence type="ECO:0000256" key="10">
    <source>
        <dbReference type="ARBA" id="ARBA00022833"/>
    </source>
</evidence>
<dbReference type="PROSITE" id="PS00674">
    <property type="entry name" value="AAA"/>
    <property type="match status" value="1"/>
</dbReference>
<evidence type="ECO:0000256" key="12">
    <source>
        <dbReference type="ARBA" id="ARBA00022989"/>
    </source>
</evidence>
<dbReference type="SMART" id="SM00382">
    <property type="entry name" value="AAA"/>
    <property type="match status" value="1"/>
</dbReference>
<dbReference type="SUPFAM" id="SSF140990">
    <property type="entry name" value="FtsH protease domain-like"/>
    <property type="match status" value="1"/>
</dbReference>
<evidence type="ECO:0000256" key="17">
    <source>
        <dbReference type="ARBA" id="ARBA00072035"/>
    </source>
</evidence>
<comment type="cofactor">
    <cofactor evidence="1">
        <name>Zn(2+)</name>
        <dbReference type="ChEBI" id="CHEBI:29105"/>
    </cofactor>
</comment>
<dbReference type="InterPro" id="IPR027417">
    <property type="entry name" value="P-loop_NTPase"/>
</dbReference>
<keyword evidence="7" id="KW-0479">Metal-binding</keyword>
<keyword evidence="12" id="KW-1133">Transmembrane helix</keyword>
<evidence type="ECO:0000256" key="18">
    <source>
        <dbReference type="ARBA" id="ARBA00078792"/>
    </source>
</evidence>
<dbReference type="FunFam" id="1.10.8.60:FF:000001">
    <property type="entry name" value="ATP-dependent zinc metalloprotease FtsH"/>
    <property type="match status" value="1"/>
</dbReference>
<evidence type="ECO:0000256" key="9">
    <source>
        <dbReference type="ARBA" id="ARBA00022801"/>
    </source>
</evidence>
<dbReference type="InterPro" id="IPR037219">
    <property type="entry name" value="Peptidase_M41-like"/>
</dbReference>
<keyword evidence="5" id="KW-0645">Protease</keyword>
<sequence length="698" mass="77400">MQLPLTHLINVVQYLKSSANTAITTSVQGLQRDLSPEHDPLLSEPKVNLKDLGLSELRFSHVRDVLERLLPSRDPEEKSISSAAQYSTTWRTSHISASSFFQNKYGELHAVTLLPLMEFWLHKMCALLCFCLVWVQNRGFKTMKSKTRHLQSGFEGPVDAENYKPAFMKGLLMKEKQDMGSLEQLLKQNNLPESDQDAFKIGFTEGIMKAQALTQRTQGEAFKAAYLTLAQSLLNIKKCVFRFRTTSGLDSAVDPIQMKNVTFEHVKGVEEAKNELQDVVEFLRTPQKFTVLGGKLPKGILLVGPPGTGKTLLARAVAGEADVPFYYASGSEFDEMFVGVGASRIRNLFKEAKASAPCVIFIDELDSVGGKRIESPMHPYSRQTINQLLAEMDGFNPNEGVIVIGATNFAEALDNALVRPGRFDMQVTVPRPDVKGRTEILEWYLKKIKVDSAVDAEIIARGTVGFSGAGLENLVNQAALKAAGDGKDLVTMKELEFAKDKILMGPERRSVEIDKRNKMITAYHESGHAIVAYYTKDAMPINKATIMPRGPSLGHVSLLPESDRWSETRAQLLAQMDVSMGGRVAEELVFGNDHITTGASSDFDGATKIAQMMVTHFGMSDKLGVMTYNDLTNHSPETQAAVEQEVRVLLQNSYERAKTLLKTYSKEHKLLASALLTYETLNAKEIQMILEGKSLDPR</sequence>
<dbReference type="CDD" id="cd19501">
    <property type="entry name" value="RecA-like_FtsH"/>
    <property type="match status" value="1"/>
</dbReference>
<evidence type="ECO:0000313" key="22">
    <source>
        <dbReference type="Ensembl" id="ENSCCRP00010110712.1"/>
    </source>
</evidence>
<dbReference type="Pfam" id="PF01434">
    <property type="entry name" value="Peptidase_M41"/>
    <property type="match status" value="1"/>
</dbReference>
<evidence type="ECO:0000313" key="23">
    <source>
        <dbReference type="Proteomes" id="UP000694427"/>
    </source>
</evidence>
<dbReference type="GO" id="GO:0016887">
    <property type="term" value="F:ATP hydrolysis activity"/>
    <property type="evidence" value="ECO:0007669"/>
    <property type="project" value="InterPro"/>
</dbReference>
<dbReference type="FunFam" id="1.20.58.760:FF:000002">
    <property type="entry name" value="ATP-dependent zinc metalloprotease FtsH"/>
    <property type="match status" value="1"/>
</dbReference>
<dbReference type="Pfam" id="PF00004">
    <property type="entry name" value="AAA"/>
    <property type="match status" value="1"/>
</dbReference>
<dbReference type="InterPro" id="IPR003959">
    <property type="entry name" value="ATPase_AAA_core"/>
</dbReference>
<evidence type="ECO:0000256" key="7">
    <source>
        <dbReference type="ARBA" id="ARBA00022723"/>
    </source>
</evidence>
<keyword evidence="13" id="KW-0482">Metalloprotease</keyword>
<evidence type="ECO:0000256" key="2">
    <source>
        <dbReference type="ARBA" id="ARBA00004325"/>
    </source>
</evidence>